<feature type="region of interest" description="Disordered" evidence="1">
    <location>
        <begin position="504"/>
        <end position="630"/>
    </location>
</feature>
<dbReference type="CDD" id="cd02859">
    <property type="entry name" value="E_set_AMPKbeta_like_N"/>
    <property type="match status" value="1"/>
</dbReference>
<reference evidence="2 3" key="1">
    <citation type="submission" date="2020-01" db="EMBL/GenBank/DDBJ databases">
        <authorList>
            <consortium name="DOE Joint Genome Institute"/>
            <person name="Haridas S."/>
            <person name="Albert R."/>
            <person name="Binder M."/>
            <person name="Bloem J."/>
            <person name="Labutti K."/>
            <person name="Salamov A."/>
            <person name="Andreopoulos B."/>
            <person name="Baker S.E."/>
            <person name="Barry K."/>
            <person name="Bills G."/>
            <person name="Bluhm B.H."/>
            <person name="Cannon C."/>
            <person name="Castanera R."/>
            <person name="Culley D.E."/>
            <person name="Daum C."/>
            <person name="Ezra D."/>
            <person name="Gonzalez J.B."/>
            <person name="Henrissat B."/>
            <person name="Kuo A."/>
            <person name="Liang C."/>
            <person name="Lipzen A."/>
            <person name="Lutzoni F."/>
            <person name="Magnuson J."/>
            <person name="Mondo S."/>
            <person name="Nolan M."/>
            <person name="Ohm R."/>
            <person name="Pangilinan J."/>
            <person name="Park H.-J.H."/>
            <person name="Ramirez L."/>
            <person name="Alfaro M."/>
            <person name="Sun H."/>
            <person name="Tritt A."/>
            <person name="Yoshinaga Y."/>
            <person name="Zwiers L.-H.L."/>
            <person name="Turgeon B.G."/>
            <person name="Goodwin S.B."/>
            <person name="Spatafora J.W."/>
            <person name="Crous P.W."/>
            <person name="Grigoriev I.V."/>
        </authorList>
    </citation>
    <scope>NUCLEOTIDE SEQUENCE [LARGE SCALE GENOMIC DNA]</scope>
    <source>
        <strain evidence="2 3">CBS 611.86</strain>
    </source>
</reference>
<evidence type="ECO:0000313" key="2">
    <source>
        <dbReference type="EMBL" id="KAF2875163.1"/>
    </source>
</evidence>
<dbReference type="SUPFAM" id="SSF81296">
    <property type="entry name" value="E set domains"/>
    <property type="match status" value="1"/>
</dbReference>
<comment type="caution">
    <text evidence="2">The sequence shown here is derived from an EMBL/GenBank/DDBJ whole genome shotgun (WGS) entry which is preliminary data.</text>
</comment>
<gene>
    <name evidence="2" type="ORF">BDV95DRAFT_657297</name>
</gene>
<dbReference type="InterPro" id="IPR013783">
    <property type="entry name" value="Ig-like_fold"/>
</dbReference>
<dbReference type="OrthoDB" id="5350410at2759"/>
<protein>
    <recommendedName>
        <fullName evidence="4">AMP-activated protein kinase glycogen-binding domain-containing protein</fullName>
    </recommendedName>
</protein>
<name>A0A7C8MGZ8_9PLEO</name>
<dbReference type="EMBL" id="JAADJZ010000005">
    <property type="protein sequence ID" value="KAF2875163.1"/>
    <property type="molecule type" value="Genomic_DNA"/>
</dbReference>
<feature type="region of interest" description="Disordered" evidence="1">
    <location>
        <begin position="357"/>
        <end position="378"/>
    </location>
</feature>
<evidence type="ECO:0008006" key="4">
    <source>
        <dbReference type="Google" id="ProtNLM"/>
    </source>
</evidence>
<feature type="compositionally biased region" description="Basic and acidic residues" evidence="1">
    <location>
        <begin position="579"/>
        <end position="595"/>
    </location>
</feature>
<proteinExistence type="predicted"/>
<feature type="compositionally biased region" description="Polar residues" evidence="1">
    <location>
        <begin position="212"/>
        <end position="223"/>
    </location>
</feature>
<sequence length="630" mass="68293">MTDRATITFTHPGVQPPVYLVSPLSDPPWETLEMDIGEERTATGDLVFTRCFNGVPLGSYQYKIRIGPDHWVLDETRETAVDDVGNRNNVIHVKPEIKPASIPSATAVSAPPVPSLVVEKTDNTPSFGEDFGPDATSAQKLAHELRAADAVPDKVLVSPEPEPGDLADYMTEDGVSELDAAPLLRHESFEPTGNAVPAKSTPQMDIIEEGSEASSNEQTNPEASNEKLDGEAEDEHDDEFERAPLMSHETGLSEDSEAFSELGNAPLMPHETGLREASTPSSELENELLMPHETGSSAYGASEYTRSGGMAVSDSDYEDEVSELERAPSFSHEAYQEDQHGSGMPLFPHERHSRASSVSSGNAVKDGEPTFAFEDATPRPMFGEMPSSYFFIKRTGTNSELPHTLPQSDELDPNLSDPSLESFPISRDLILERVATIGRHLPEDETTMDQYDMHSPQFSVLSQACSSVDLGALTPHMLLKPVAEEDSSETVNSDVPSPIKLATTPAEAADRHDSLATSETPPAGHKSAESENCPTDRGSEAESVDKTDGANDKAKDWGKVYDAIATPAKVLVPLTPPRTPEKSEEATDSRDESASKENTPNPPDNDKRKTSKENVFQALSRVMFGRKQVG</sequence>
<feature type="region of interest" description="Disordered" evidence="1">
    <location>
        <begin position="400"/>
        <end position="421"/>
    </location>
</feature>
<dbReference type="AlphaFoldDB" id="A0A7C8MGZ8"/>
<dbReference type="InterPro" id="IPR014756">
    <property type="entry name" value="Ig_E-set"/>
</dbReference>
<accession>A0A7C8MGZ8</accession>
<evidence type="ECO:0000256" key="1">
    <source>
        <dbReference type="SAM" id="MobiDB-lite"/>
    </source>
</evidence>
<dbReference type="Proteomes" id="UP000481861">
    <property type="component" value="Unassembled WGS sequence"/>
</dbReference>
<organism evidence="2 3">
    <name type="scientific">Massariosphaeria phaeospora</name>
    <dbReference type="NCBI Taxonomy" id="100035"/>
    <lineage>
        <taxon>Eukaryota</taxon>
        <taxon>Fungi</taxon>
        <taxon>Dikarya</taxon>
        <taxon>Ascomycota</taxon>
        <taxon>Pezizomycotina</taxon>
        <taxon>Dothideomycetes</taxon>
        <taxon>Pleosporomycetidae</taxon>
        <taxon>Pleosporales</taxon>
        <taxon>Pleosporales incertae sedis</taxon>
        <taxon>Massariosphaeria</taxon>
    </lineage>
</organism>
<dbReference type="Gene3D" id="2.60.40.10">
    <property type="entry name" value="Immunoglobulins"/>
    <property type="match status" value="1"/>
</dbReference>
<feature type="compositionally biased region" description="Basic and acidic residues" evidence="1">
    <location>
        <begin position="537"/>
        <end position="559"/>
    </location>
</feature>
<feature type="region of interest" description="Disordered" evidence="1">
    <location>
        <begin position="210"/>
        <end position="238"/>
    </location>
</feature>
<keyword evidence="3" id="KW-1185">Reference proteome</keyword>
<evidence type="ECO:0000313" key="3">
    <source>
        <dbReference type="Proteomes" id="UP000481861"/>
    </source>
</evidence>